<dbReference type="InterPro" id="IPR051127">
    <property type="entry name" value="Fungal_SecMet_Regulators"/>
</dbReference>
<dbReference type="RefSeq" id="XP_070888883.1">
    <property type="nucleotide sequence ID" value="XM_071030951.1"/>
</dbReference>
<keyword evidence="10" id="KW-1185">Reference proteome</keyword>
<dbReference type="CDD" id="cd00067">
    <property type="entry name" value="GAL4"/>
    <property type="match status" value="1"/>
</dbReference>
<keyword evidence="2" id="KW-0805">Transcription regulation</keyword>
<dbReference type="Proteomes" id="UP001610432">
    <property type="component" value="Unassembled WGS sequence"/>
</dbReference>
<dbReference type="InterPro" id="IPR007219">
    <property type="entry name" value="XnlR_reg_dom"/>
</dbReference>
<dbReference type="SMART" id="SM00906">
    <property type="entry name" value="Fungal_trans"/>
    <property type="match status" value="1"/>
</dbReference>
<evidence type="ECO:0000259" key="8">
    <source>
        <dbReference type="SMART" id="SM00906"/>
    </source>
</evidence>
<keyword evidence="7" id="KW-1133">Transmembrane helix</keyword>
<name>A0ABR4LZD9_9EURO</name>
<evidence type="ECO:0000256" key="4">
    <source>
        <dbReference type="ARBA" id="ARBA00023163"/>
    </source>
</evidence>
<dbReference type="InterPro" id="IPR036864">
    <property type="entry name" value="Zn2-C6_fun-type_DNA-bd_sf"/>
</dbReference>
<keyword evidence="5" id="KW-0539">Nucleus</keyword>
<gene>
    <name evidence="9" type="ORF">BJX67DRAFT_370679</name>
</gene>
<evidence type="ECO:0000256" key="7">
    <source>
        <dbReference type="SAM" id="Phobius"/>
    </source>
</evidence>
<proteinExistence type="predicted"/>
<dbReference type="PANTHER" id="PTHR47424">
    <property type="entry name" value="REGULATORY PROTEIN GAL4"/>
    <property type="match status" value="1"/>
</dbReference>
<dbReference type="CDD" id="cd12148">
    <property type="entry name" value="fungal_TF_MHR"/>
    <property type="match status" value="1"/>
</dbReference>
<keyword evidence="3" id="KW-0238">DNA-binding</keyword>
<dbReference type="GeneID" id="98146023"/>
<evidence type="ECO:0000313" key="10">
    <source>
        <dbReference type="Proteomes" id="UP001610432"/>
    </source>
</evidence>
<protein>
    <submittedName>
        <fullName evidence="9">Fungal-specific transcription factor domain-containing protein</fullName>
    </submittedName>
</protein>
<feature type="domain" description="Xylanolytic transcriptional activator regulatory" evidence="8">
    <location>
        <begin position="303"/>
        <end position="377"/>
    </location>
</feature>
<evidence type="ECO:0000313" key="9">
    <source>
        <dbReference type="EMBL" id="KAL2869904.1"/>
    </source>
</evidence>
<evidence type="ECO:0000256" key="5">
    <source>
        <dbReference type="ARBA" id="ARBA00023242"/>
    </source>
</evidence>
<evidence type="ECO:0000256" key="1">
    <source>
        <dbReference type="ARBA" id="ARBA00022723"/>
    </source>
</evidence>
<keyword evidence="1" id="KW-0479">Metal-binding</keyword>
<organism evidence="9 10">
    <name type="scientific">Aspergillus lucknowensis</name>
    <dbReference type="NCBI Taxonomy" id="176173"/>
    <lineage>
        <taxon>Eukaryota</taxon>
        <taxon>Fungi</taxon>
        <taxon>Dikarya</taxon>
        <taxon>Ascomycota</taxon>
        <taxon>Pezizomycotina</taxon>
        <taxon>Eurotiomycetes</taxon>
        <taxon>Eurotiomycetidae</taxon>
        <taxon>Eurotiales</taxon>
        <taxon>Aspergillaceae</taxon>
        <taxon>Aspergillus</taxon>
        <taxon>Aspergillus subgen. Nidulantes</taxon>
    </lineage>
</organism>
<reference evidence="9 10" key="1">
    <citation type="submission" date="2024-07" db="EMBL/GenBank/DDBJ databases">
        <title>Section-level genome sequencing and comparative genomics of Aspergillus sections Usti and Cavernicolus.</title>
        <authorList>
            <consortium name="Lawrence Berkeley National Laboratory"/>
            <person name="Nybo J.L."/>
            <person name="Vesth T.C."/>
            <person name="Theobald S."/>
            <person name="Frisvad J.C."/>
            <person name="Larsen T.O."/>
            <person name="Kjaerboelling I."/>
            <person name="Rothschild-Mancinelli K."/>
            <person name="Lyhne E.K."/>
            <person name="Kogle M.E."/>
            <person name="Barry K."/>
            <person name="Clum A."/>
            <person name="Na H."/>
            <person name="Ledsgaard L."/>
            <person name="Lin J."/>
            <person name="Lipzen A."/>
            <person name="Kuo A."/>
            <person name="Riley R."/>
            <person name="Mondo S."/>
            <person name="Labutti K."/>
            <person name="Haridas S."/>
            <person name="Pangalinan J."/>
            <person name="Salamov A.A."/>
            <person name="Simmons B.A."/>
            <person name="Magnuson J.K."/>
            <person name="Chen J."/>
            <person name="Drula E."/>
            <person name="Henrissat B."/>
            <person name="Wiebenga A."/>
            <person name="Lubbers R.J."/>
            <person name="Gomes A.C."/>
            <person name="Macurrencykelacurrency M.R."/>
            <person name="Stajich J."/>
            <person name="Grigoriev I.V."/>
            <person name="Mortensen U.H."/>
            <person name="De Vries R.P."/>
            <person name="Baker S.E."/>
            <person name="Andersen M.R."/>
        </authorList>
    </citation>
    <scope>NUCLEOTIDE SEQUENCE [LARGE SCALE GENOMIC DNA]</scope>
    <source>
        <strain evidence="9 10">CBS 449.75</strain>
    </source>
</reference>
<feature type="transmembrane region" description="Helical" evidence="7">
    <location>
        <begin position="231"/>
        <end position="251"/>
    </location>
</feature>
<dbReference type="InterPro" id="IPR001138">
    <property type="entry name" value="Zn2Cys6_DnaBD"/>
</dbReference>
<dbReference type="Gene3D" id="4.10.240.10">
    <property type="entry name" value="Zn(2)-C6 fungal-type DNA-binding domain"/>
    <property type="match status" value="1"/>
</dbReference>
<feature type="region of interest" description="Disordered" evidence="6">
    <location>
        <begin position="594"/>
        <end position="613"/>
    </location>
</feature>
<dbReference type="PANTHER" id="PTHR47424:SF2">
    <property type="entry name" value="TRANSCRIPTION FACTOR DOMAIN-CONTAINING PROTEIN-RELATED"/>
    <property type="match status" value="1"/>
</dbReference>
<keyword evidence="7" id="KW-0472">Membrane</keyword>
<sequence>MPKSRNRRSELDELRACLKAKKAQCSGTNPCTYCTRANKPCVFGQRPSRTPLTRKNLNAAELRCSNLVSLFRKIHPDIDIEDALQGVGNDVARYSLRPSEVHQTIGPYIESPDTIHDYEWNEASAAGGLPDGMVSLPSARADSGYLGTSSGTRLLENIPDLLQERPRSQQRQEPISPPQSNQLGSPSLLLHFADTAIMGNLVDAYFLWYNKSYPILHESIFRERYRNRQQLHASSNWYVIFYLVLAIGHWISTERAETGECRYYMAAKSRMSMQMLESGNLPAVQAFLLMGNYLQKRDRPNTGYNYIGMAYRIALGLGLHREPRSEVGRNNLLNEQRRAVWWIVYVFDSGFGLTTGRPVMASDSFIETRLPLNIDDSVCTLESPLPAPANHPTTYSAIVALARLASIANTISSDILSATNNRPFDLKTPRSIDQQLRTWKLSLPAYFTTQDVPDWFRGPRAVVRWKEQNLRMLLWWGSQRLSRLPPEREEALNLCYFSAVESIQDVTTFCMDHPNAIHAGLSWYATYFLFQAIVVLSIHHLQPLLSADAAPTMANEGLWVSSISRARECLGSLAQTNRAATRCLSVLDRIQKRTESGGPEGPQAEYQPGAVNESSGGIAHPTHLAIDPTLHMLFEDATWESDLFEGLHGFPGTDEMNFFDYAAANAATI</sequence>
<keyword evidence="7" id="KW-0812">Transmembrane</keyword>
<comment type="caution">
    <text evidence="9">The sequence shown here is derived from an EMBL/GenBank/DDBJ whole genome shotgun (WGS) entry which is preliminary data.</text>
</comment>
<evidence type="ECO:0000256" key="2">
    <source>
        <dbReference type="ARBA" id="ARBA00023015"/>
    </source>
</evidence>
<dbReference type="Pfam" id="PF04082">
    <property type="entry name" value="Fungal_trans"/>
    <property type="match status" value="1"/>
</dbReference>
<accession>A0ABR4LZD9</accession>
<keyword evidence="4" id="KW-0804">Transcription</keyword>
<evidence type="ECO:0000256" key="3">
    <source>
        <dbReference type="ARBA" id="ARBA00023125"/>
    </source>
</evidence>
<dbReference type="EMBL" id="JBFXLQ010000008">
    <property type="protein sequence ID" value="KAL2869904.1"/>
    <property type="molecule type" value="Genomic_DNA"/>
</dbReference>
<evidence type="ECO:0000256" key="6">
    <source>
        <dbReference type="SAM" id="MobiDB-lite"/>
    </source>
</evidence>